<keyword evidence="4 6" id="KW-0328">Glycosyltransferase</keyword>
<protein>
    <recommendedName>
        <fullName evidence="4">Bifunctional protein PyrR</fullName>
    </recommendedName>
    <domain>
        <recommendedName>
            <fullName evidence="4">Pyrimidine operon regulatory protein</fullName>
        </recommendedName>
    </domain>
    <domain>
        <recommendedName>
            <fullName evidence="4">Uracil phosphoribosyltransferase</fullName>
            <shortName evidence="4">UPRTase</shortName>
            <ecNumber evidence="4">2.4.2.9</ecNumber>
        </recommendedName>
    </domain>
</protein>
<dbReference type="SUPFAM" id="SSF53271">
    <property type="entry name" value="PRTase-like"/>
    <property type="match status" value="1"/>
</dbReference>
<keyword evidence="2 4" id="KW-0805">Transcription regulation</keyword>
<evidence type="ECO:0000256" key="3">
    <source>
        <dbReference type="ARBA" id="ARBA00023163"/>
    </source>
</evidence>
<dbReference type="NCBIfam" id="NF003548">
    <property type="entry name" value="PRK05205.1-4"/>
    <property type="match status" value="1"/>
</dbReference>
<comment type="similarity">
    <text evidence="1 4">Belongs to the purine/pyrimidine phosphoribosyltransferase family. PyrR subfamily.</text>
</comment>
<dbReference type="AlphaFoldDB" id="A0A832CYP6"/>
<dbReference type="GO" id="GO:0006355">
    <property type="term" value="P:regulation of DNA-templated transcription"/>
    <property type="evidence" value="ECO:0007669"/>
    <property type="project" value="UniProtKB-UniRule"/>
</dbReference>
<evidence type="ECO:0000256" key="1">
    <source>
        <dbReference type="ARBA" id="ARBA00005565"/>
    </source>
</evidence>
<proteinExistence type="inferred from homology"/>
<dbReference type="HAMAP" id="MF_01219">
    <property type="entry name" value="PyrR"/>
    <property type="match status" value="1"/>
</dbReference>
<gene>
    <name evidence="4 6" type="primary">pyrR</name>
    <name evidence="6" type="ORF">ENS56_11380</name>
</gene>
<name>A0A832CYP6_9BACT</name>
<keyword evidence="4 6" id="KW-0808">Transferase</keyword>
<evidence type="ECO:0000313" key="6">
    <source>
        <dbReference type="EMBL" id="HGT48631.1"/>
    </source>
</evidence>
<dbReference type="CDD" id="cd06223">
    <property type="entry name" value="PRTases_typeI"/>
    <property type="match status" value="1"/>
</dbReference>
<dbReference type="EC" id="2.4.2.9" evidence="4"/>
<dbReference type="InterPro" id="IPR029057">
    <property type="entry name" value="PRTase-like"/>
</dbReference>
<accession>A0A832CYP6</accession>
<dbReference type="NCBIfam" id="NF003549">
    <property type="entry name" value="PRK05205.1-5"/>
    <property type="match status" value="1"/>
</dbReference>
<dbReference type="InterPro" id="IPR023050">
    <property type="entry name" value="PyrR"/>
</dbReference>
<dbReference type="PANTHER" id="PTHR11608:SF0">
    <property type="entry name" value="BIFUNCTIONAL PROTEIN PYRR"/>
    <property type="match status" value="1"/>
</dbReference>
<evidence type="ECO:0000256" key="2">
    <source>
        <dbReference type="ARBA" id="ARBA00023015"/>
    </source>
</evidence>
<dbReference type="FunFam" id="3.40.50.2020:FF:000020">
    <property type="entry name" value="Bifunctional protein PyrR"/>
    <property type="match status" value="1"/>
</dbReference>
<comment type="caution">
    <text evidence="6">The sequence shown here is derived from an EMBL/GenBank/DDBJ whole genome shotgun (WGS) entry which is preliminary data.</text>
</comment>
<dbReference type="InterPro" id="IPR000836">
    <property type="entry name" value="PRTase_dom"/>
</dbReference>
<reference evidence="6" key="1">
    <citation type="journal article" date="2020" name="mSystems">
        <title>Genome- and Community-Level Interaction Insights into Carbon Utilization and Element Cycling Functions of Hydrothermarchaeota in Hydrothermal Sediment.</title>
        <authorList>
            <person name="Zhou Z."/>
            <person name="Liu Y."/>
            <person name="Xu W."/>
            <person name="Pan J."/>
            <person name="Luo Z.H."/>
            <person name="Li M."/>
        </authorList>
    </citation>
    <scope>NUCLEOTIDE SEQUENCE [LARGE SCALE GENOMIC DNA]</scope>
    <source>
        <strain evidence="6">SpSt-500</strain>
    </source>
</reference>
<evidence type="ECO:0000256" key="4">
    <source>
        <dbReference type="HAMAP-Rule" id="MF_01219"/>
    </source>
</evidence>
<comment type="catalytic activity">
    <reaction evidence="4">
        <text>UMP + diphosphate = 5-phospho-alpha-D-ribose 1-diphosphate + uracil</text>
        <dbReference type="Rhea" id="RHEA:13017"/>
        <dbReference type="ChEBI" id="CHEBI:17568"/>
        <dbReference type="ChEBI" id="CHEBI:33019"/>
        <dbReference type="ChEBI" id="CHEBI:57865"/>
        <dbReference type="ChEBI" id="CHEBI:58017"/>
        <dbReference type="EC" id="2.4.2.9"/>
    </reaction>
</comment>
<dbReference type="Gene3D" id="3.40.50.2020">
    <property type="match status" value="1"/>
</dbReference>
<feature type="domain" description="Phosphoribosyltransferase" evidence="5">
    <location>
        <begin position="13"/>
        <end position="153"/>
    </location>
</feature>
<keyword evidence="3 4" id="KW-0804">Transcription</keyword>
<evidence type="ECO:0000259" key="5">
    <source>
        <dbReference type="Pfam" id="PF00156"/>
    </source>
</evidence>
<dbReference type="PANTHER" id="PTHR11608">
    <property type="entry name" value="BIFUNCTIONAL PROTEIN PYRR"/>
    <property type="match status" value="1"/>
</dbReference>
<comment type="function">
    <text evidence="4">Regulates the transcription of the pyrimidine nucleotide (pyr) operon in response to exogenous pyrimidines.</text>
</comment>
<comment type="function">
    <text evidence="4">Also displays a weak uracil phosphoribosyltransferase activity which is not physiologically significant.</text>
</comment>
<organism evidence="6">
    <name type="scientific">Ignavibacterium album</name>
    <dbReference type="NCBI Taxonomy" id="591197"/>
    <lineage>
        <taxon>Bacteria</taxon>
        <taxon>Pseudomonadati</taxon>
        <taxon>Ignavibacteriota</taxon>
        <taxon>Ignavibacteria</taxon>
        <taxon>Ignavibacteriales</taxon>
        <taxon>Ignavibacteriaceae</taxon>
        <taxon>Ignavibacterium</taxon>
    </lineage>
</organism>
<dbReference type="GO" id="GO:0004845">
    <property type="term" value="F:uracil phosphoribosyltransferase activity"/>
    <property type="evidence" value="ECO:0007669"/>
    <property type="project" value="UniProtKB-UniRule"/>
</dbReference>
<feature type="short sequence motif" description="PRPP-binding" evidence="4">
    <location>
        <begin position="99"/>
        <end position="111"/>
    </location>
</feature>
<dbReference type="InterPro" id="IPR050137">
    <property type="entry name" value="PyrR_bifunctional"/>
</dbReference>
<dbReference type="Pfam" id="PF00156">
    <property type="entry name" value="Pribosyltran"/>
    <property type="match status" value="1"/>
</dbReference>
<sequence>MNIKAKLVDKEGLDRILTRIAHEILEKNKGSKNLVLIGMRTRGEFLAKRLQQKIKDIDGVELPFGVLDVTLYRDDFRTRLKQPQVSVSDITFDINEKDVILVDDVLYTGRTVRSALNALMDFGRPSSIQLCILVDRGHRELPIRADYVGKNIPTSLNEEIKLKVEEYDGEDAIYLVEAEKK</sequence>
<dbReference type="EMBL" id="DSVI01000018">
    <property type="protein sequence ID" value="HGT48631.1"/>
    <property type="molecule type" value="Genomic_DNA"/>
</dbReference>
<dbReference type="NCBIfam" id="NF003545">
    <property type="entry name" value="PRK05205.1-1"/>
    <property type="match status" value="1"/>
</dbReference>